<protein>
    <submittedName>
        <fullName evidence="1">Uncharacterized protein</fullName>
    </submittedName>
</protein>
<evidence type="ECO:0000313" key="2">
    <source>
        <dbReference type="Proteomes" id="UP001327560"/>
    </source>
</evidence>
<name>A0AAQ3Q197_9LILI</name>
<dbReference type="Proteomes" id="UP001327560">
    <property type="component" value="Chromosome 1"/>
</dbReference>
<keyword evidence="2" id="KW-1185">Reference proteome</keyword>
<sequence>MGVSFKIARVGSHYRPRIPPVTNPPNSADGDAESIAPLIGDRAIDPPRNEDAERVRYHIPGDVGTRVWMESAKVGCSGASPSRVVVALVSNEDDWTLVARRNKDKNIRFAEAPRPSSSRWVPVSSFANVVRAFRPPHGGPRPSFSAPGSRSSSGDSSAYLAHLRKSNRCFNCCVYVTKPSDAPSEDALITKMVPGSFSEVASGPFHFDVCVRSAEGIAADLFSSLGIRSSASETPLCRPTPLFVVNRDQALCFMLRLLWALGLPPLLGLGVSYAVEELMSDQVVGSDGSCASRIFLDPGVLSDLGSIYPGSDPPWVNFPHAMAPADPGLPIFVPSPSSSVSSSHCVLIYSRRPRRRPGVIVRRSSRLLRARSSSASSLQRAVARKALLNGDPGLGSSSFSEGSAASVPISSPNLGSHLIPVASSLADLSLCDQARALGFRINASVASVDQALSDFKFCDGAV</sequence>
<dbReference type="EMBL" id="CP136890">
    <property type="protein sequence ID" value="WOK94770.1"/>
    <property type="molecule type" value="Genomic_DNA"/>
</dbReference>
<dbReference type="AlphaFoldDB" id="A0AAQ3Q197"/>
<proteinExistence type="predicted"/>
<evidence type="ECO:0000313" key="1">
    <source>
        <dbReference type="EMBL" id="WOK94770.1"/>
    </source>
</evidence>
<accession>A0AAQ3Q197</accession>
<gene>
    <name evidence="1" type="ORF">Cni_G03475</name>
</gene>
<organism evidence="1 2">
    <name type="scientific">Canna indica</name>
    <name type="common">Indian-shot</name>
    <dbReference type="NCBI Taxonomy" id="4628"/>
    <lineage>
        <taxon>Eukaryota</taxon>
        <taxon>Viridiplantae</taxon>
        <taxon>Streptophyta</taxon>
        <taxon>Embryophyta</taxon>
        <taxon>Tracheophyta</taxon>
        <taxon>Spermatophyta</taxon>
        <taxon>Magnoliopsida</taxon>
        <taxon>Liliopsida</taxon>
        <taxon>Zingiberales</taxon>
        <taxon>Cannaceae</taxon>
        <taxon>Canna</taxon>
    </lineage>
</organism>
<reference evidence="1 2" key="1">
    <citation type="submission" date="2023-10" db="EMBL/GenBank/DDBJ databases">
        <title>Chromosome-scale genome assembly provides insights into flower coloration mechanisms of Canna indica.</title>
        <authorList>
            <person name="Li C."/>
        </authorList>
    </citation>
    <scope>NUCLEOTIDE SEQUENCE [LARGE SCALE GENOMIC DNA]</scope>
    <source>
        <tissue evidence="1">Flower</tissue>
    </source>
</reference>